<reference evidence="1" key="1">
    <citation type="submission" date="2021-01" db="EMBL/GenBank/DDBJ databases">
        <authorList>
            <consortium name="Genoscope - CEA"/>
            <person name="William W."/>
        </authorList>
    </citation>
    <scope>NUCLEOTIDE SEQUENCE</scope>
</reference>
<evidence type="ECO:0000313" key="1">
    <source>
        <dbReference type="EMBL" id="CAD8094897.1"/>
    </source>
</evidence>
<dbReference type="EMBL" id="CAJJDM010000100">
    <property type="protein sequence ID" value="CAD8094897.1"/>
    <property type="molecule type" value="Genomic_DNA"/>
</dbReference>
<name>A0A8S1NNN6_PARPR</name>
<keyword evidence="2" id="KW-1185">Reference proteome</keyword>
<proteinExistence type="predicted"/>
<accession>A0A8S1NNN6</accession>
<gene>
    <name evidence="1" type="ORF">PPRIM_AZ9-3.1.T0970087</name>
</gene>
<organism evidence="1 2">
    <name type="scientific">Paramecium primaurelia</name>
    <dbReference type="NCBI Taxonomy" id="5886"/>
    <lineage>
        <taxon>Eukaryota</taxon>
        <taxon>Sar</taxon>
        <taxon>Alveolata</taxon>
        <taxon>Ciliophora</taxon>
        <taxon>Intramacronucleata</taxon>
        <taxon>Oligohymenophorea</taxon>
        <taxon>Peniculida</taxon>
        <taxon>Parameciidae</taxon>
        <taxon>Paramecium</taxon>
    </lineage>
</organism>
<evidence type="ECO:0000313" key="2">
    <source>
        <dbReference type="Proteomes" id="UP000688137"/>
    </source>
</evidence>
<comment type="caution">
    <text evidence="1">The sequence shown here is derived from an EMBL/GenBank/DDBJ whole genome shotgun (WGS) entry which is preliminary data.</text>
</comment>
<dbReference type="AlphaFoldDB" id="A0A8S1NNN6"/>
<protein>
    <submittedName>
        <fullName evidence="1">Uncharacterized protein</fullName>
    </submittedName>
</protein>
<sequence>MEIQFVDEKFEYFIQDQLYENLRVEDDPSKVKEYFILLMSDLIKDKEVKIEPLNDQKEYVAQVGNGDCYLIKQSRIFKCNSFSALKSKYLQNCSTALSNMIDLTLNK</sequence>
<dbReference type="Proteomes" id="UP000688137">
    <property type="component" value="Unassembled WGS sequence"/>
</dbReference>
<dbReference type="OMA" id="YFINLMS"/>